<dbReference type="Gene3D" id="3.60.21.10">
    <property type="match status" value="1"/>
</dbReference>
<comment type="caution">
    <text evidence="2">The sequence shown here is derived from an EMBL/GenBank/DDBJ whole genome shotgun (WGS) entry which is preliminary data.</text>
</comment>
<name>A0A9P7XY80_9FUNG</name>
<dbReference type="EMBL" id="JAHRHY010000005">
    <property type="protein sequence ID" value="KAG9069470.1"/>
    <property type="molecule type" value="Genomic_DNA"/>
</dbReference>
<keyword evidence="1" id="KW-0732">Signal</keyword>
<evidence type="ECO:0000313" key="3">
    <source>
        <dbReference type="Proteomes" id="UP000707451"/>
    </source>
</evidence>
<feature type="chain" id="PRO_5040118716" evidence="1">
    <location>
        <begin position="21"/>
        <end position="110"/>
    </location>
</feature>
<gene>
    <name evidence="2" type="ORF">KI688_010373</name>
</gene>
<dbReference type="InterPro" id="IPR029052">
    <property type="entry name" value="Metallo-depent_PP-like"/>
</dbReference>
<protein>
    <submittedName>
        <fullName evidence="2">Uncharacterized protein</fullName>
    </submittedName>
</protein>
<dbReference type="OrthoDB" id="5976022at2759"/>
<proteinExistence type="predicted"/>
<evidence type="ECO:0000313" key="2">
    <source>
        <dbReference type="EMBL" id="KAG9069470.1"/>
    </source>
</evidence>
<dbReference type="AlphaFoldDB" id="A0A9P7XY80"/>
<sequence length="110" mass="12627">MSRLYFVVALTLFCVAFVQNAVDPRPFYHHRPQKSHRPYRAHHRGNDRIVAVGELHSDYDSTSTVLQIAKAIDRRENRIAGCDTFIQTLLQKLRKQAKRVGGEVLNLLGK</sequence>
<accession>A0A9P7XY80</accession>
<dbReference type="Proteomes" id="UP000707451">
    <property type="component" value="Unassembled WGS sequence"/>
</dbReference>
<feature type="signal peptide" evidence="1">
    <location>
        <begin position="1"/>
        <end position="20"/>
    </location>
</feature>
<organism evidence="2 3">
    <name type="scientific">Linnemannia hyalina</name>
    <dbReference type="NCBI Taxonomy" id="64524"/>
    <lineage>
        <taxon>Eukaryota</taxon>
        <taxon>Fungi</taxon>
        <taxon>Fungi incertae sedis</taxon>
        <taxon>Mucoromycota</taxon>
        <taxon>Mortierellomycotina</taxon>
        <taxon>Mortierellomycetes</taxon>
        <taxon>Mortierellales</taxon>
        <taxon>Mortierellaceae</taxon>
        <taxon>Linnemannia</taxon>
    </lineage>
</organism>
<keyword evidence="3" id="KW-1185">Reference proteome</keyword>
<reference evidence="2" key="1">
    <citation type="submission" date="2021-06" db="EMBL/GenBank/DDBJ databases">
        <title>Genome Sequence of Mortierella hyaline Strain SCG-10, a Cold-Adapted, Nitrate-Reducing Fungus Isolated from Soil in Minnesota, USA.</title>
        <authorList>
            <person name="Aldossari N."/>
        </authorList>
    </citation>
    <scope>NUCLEOTIDE SEQUENCE</scope>
    <source>
        <strain evidence="2">SCG-10</strain>
    </source>
</reference>
<evidence type="ECO:0000256" key="1">
    <source>
        <dbReference type="SAM" id="SignalP"/>
    </source>
</evidence>